<dbReference type="Gene3D" id="3.30.70.1060">
    <property type="entry name" value="Dimeric alpha+beta barrel"/>
    <property type="match status" value="1"/>
</dbReference>
<dbReference type="OrthoDB" id="4426588at2"/>
<comment type="caution">
    <text evidence="2">The sequence shown here is derived from an EMBL/GenBank/DDBJ whole genome shotgun (WGS) entry which is preliminary data.</text>
</comment>
<keyword evidence="3" id="KW-1185">Reference proteome</keyword>
<feature type="domain" description="Muconolactone isomerase" evidence="1">
    <location>
        <begin position="1"/>
        <end position="89"/>
    </location>
</feature>
<evidence type="ECO:0000313" key="3">
    <source>
        <dbReference type="Proteomes" id="UP000295444"/>
    </source>
</evidence>
<protein>
    <submittedName>
        <fullName evidence="2">Muconolactone delta-isomerase</fullName>
    </submittedName>
</protein>
<dbReference type="Pfam" id="PF02426">
    <property type="entry name" value="MIase"/>
    <property type="match status" value="1"/>
</dbReference>
<dbReference type="InterPro" id="IPR026029">
    <property type="entry name" value="MLI_dom"/>
</dbReference>
<dbReference type="RefSeq" id="WP_133852228.1">
    <property type="nucleotide sequence ID" value="NZ_SNXZ01000005.1"/>
</dbReference>
<name>A0A4R6S634_LABRH</name>
<evidence type="ECO:0000313" key="2">
    <source>
        <dbReference type="EMBL" id="TDP94803.1"/>
    </source>
</evidence>
<evidence type="ECO:0000259" key="1">
    <source>
        <dbReference type="Pfam" id="PF02426"/>
    </source>
</evidence>
<keyword evidence="2" id="KW-0413">Isomerase</keyword>
<accession>A0A4R6S634</accession>
<dbReference type="EMBL" id="SNXZ01000005">
    <property type="protein sequence ID" value="TDP94803.1"/>
    <property type="molecule type" value="Genomic_DNA"/>
</dbReference>
<organism evidence="2 3">
    <name type="scientific">Labedaea rhizosphaerae</name>
    <dbReference type="NCBI Taxonomy" id="598644"/>
    <lineage>
        <taxon>Bacteria</taxon>
        <taxon>Bacillati</taxon>
        <taxon>Actinomycetota</taxon>
        <taxon>Actinomycetes</taxon>
        <taxon>Pseudonocardiales</taxon>
        <taxon>Pseudonocardiaceae</taxon>
        <taxon>Labedaea</taxon>
    </lineage>
</organism>
<dbReference type="AlphaFoldDB" id="A0A4R6S634"/>
<gene>
    <name evidence="2" type="ORF">EV186_10535</name>
</gene>
<dbReference type="InterPro" id="IPR011008">
    <property type="entry name" value="Dimeric_a/b-barrel"/>
</dbReference>
<dbReference type="GO" id="GO:0016853">
    <property type="term" value="F:isomerase activity"/>
    <property type="evidence" value="ECO:0007669"/>
    <property type="project" value="UniProtKB-KW"/>
</dbReference>
<sequence length="110" mass="11945">MEFLVRSTTSFPPGLSAQDILDLRGQERTLAMALRADGILKRLWRLPGKQGTLGLYETKDATHLHDVLTSLPLFPYLTVEVEALATHPQEMTTDVAAAVPASGNGSRGSR</sequence>
<dbReference type="Proteomes" id="UP000295444">
    <property type="component" value="Unassembled WGS sequence"/>
</dbReference>
<proteinExistence type="predicted"/>
<reference evidence="2 3" key="1">
    <citation type="submission" date="2019-03" db="EMBL/GenBank/DDBJ databases">
        <title>Genomic Encyclopedia of Type Strains, Phase IV (KMG-IV): sequencing the most valuable type-strain genomes for metagenomic binning, comparative biology and taxonomic classification.</title>
        <authorList>
            <person name="Goeker M."/>
        </authorList>
    </citation>
    <scope>NUCLEOTIDE SEQUENCE [LARGE SCALE GENOMIC DNA]</scope>
    <source>
        <strain evidence="2 3">DSM 45361</strain>
    </source>
</reference>
<dbReference type="SUPFAM" id="SSF54909">
    <property type="entry name" value="Dimeric alpha+beta barrel"/>
    <property type="match status" value="1"/>
</dbReference>